<dbReference type="Gene3D" id="3.40.50.300">
    <property type="entry name" value="P-loop containing nucleotide triphosphate hydrolases"/>
    <property type="match status" value="1"/>
</dbReference>
<feature type="signal peptide" evidence="2">
    <location>
        <begin position="1"/>
        <end position="19"/>
    </location>
</feature>
<dbReference type="InterPro" id="IPR036770">
    <property type="entry name" value="Ankyrin_rpt-contain_sf"/>
</dbReference>
<evidence type="ECO:0000313" key="6">
    <source>
        <dbReference type="Proteomes" id="UP001283341"/>
    </source>
</evidence>
<organism evidence="5 6">
    <name type="scientific">Apodospora peruviana</name>
    <dbReference type="NCBI Taxonomy" id="516989"/>
    <lineage>
        <taxon>Eukaryota</taxon>
        <taxon>Fungi</taxon>
        <taxon>Dikarya</taxon>
        <taxon>Ascomycota</taxon>
        <taxon>Pezizomycotina</taxon>
        <taxon>Sordariomycetes</taxon>
        <taxon>Sordariomycetidae</taxon>
        <taxon>Sordariales</taxon>
        <taxon>Lasiosphaeriaceae</taxon>
        <taxon>Apodospora</taxon>
    </lineage>
</organism>
<reference evidence="5" key="2">
    <citation type="submission" date="2023-06" db="EMBL/GenBank/DDBJ databases">
        <authorList>
            <consortium name="Lawrence Berkeley National Laboratory"/>
            <person name="Haridas S."/>
            <person name="Hensen N."/>
            <person name="Bonometti L."/>
            <person name="Westerberg I."/>
            <person name="Brannstrom I.O."/>
            <person name="Guillou S."/>
            <person name="Cros-Aarteil S."/>
            <person name="Calhoun S."/>
            <person name="Kuo A."/>
            <person name="Mondo S."/>
            <person name="Pangilinan J."/>
            <person name="Riley R."/>
            <person name="Labutti K."/>
            <person name="Andreopoulos B."/>
            <person name="Lipzen A."/>
            <person name="Chen C."/>
            <person name="Yanf M."/>
            <person name="Daum C."/>
            <person name="Ng V."/>
            <person name="Clum A."/>
            <person name="Steindorff A."/>
            <person name="Ohm R."/>
            <person name="Martin F."/>
            <person name="Silar P."/>
            <person name="Natvig D."/>
            <person name="Lalanne C."/>
            <person name="Gautier V."/>
            <person name="Ament-Velasquez S.L."/>
            <person name="Kruys A."/>
            <person name="Hutchinson M.I."/>
            <person name="Powell A.J."/>
            <person name="Barry K."/>
            <person name="Miller A.N."/>
            <person name="Grigoriev I.V."/>
            <person name="Debuchy R."/>
            <person name="Gladieux P."/>
            <person name="Thoren M.H."/>
            <person name="Johannesson H."/>
        </authorList>
    </citation>
    <scope>NUCLEOTIDE SEQUENCE</scope>
    <source>
        <strain evidence="5">CBS 118394</strain>
    </source>
</reference>
<dbReference type="SUPFAM" id="SSF52540">
    <property type="entry name" value="P-loop containing nucleoside triphosphate hydrolases"/>
    <property type="match status" value="1"/>
</dbReference>
<dbReference type="Proteomes" id="UP001283341">
    <property type="component" value="Unassembled WGS sequence"/>
</dbReference>
<protein>
    <submittedName>
        <fullName evidence="5">Small s protein</fullName>
    </submittedName>
</protein>
<dbReference type="PANTHER" id="PTHR10039">
    <property type="entry name" value="AMELOGENIN"/>
    <property type="match status" value="1"/>
</dbReference>
<feature type="chain" id="PRO_5042179939" evidence="2">
    <location>
        <begin position="20"/>
        <end position="1043"/>
    </location>
</feature>
<accession>A0AAE0HWI2</accession>
<dbReference type="EMBL" id="JAUEDM010000007">
    <property type="protein sequence ID" value="KAK3314212.1"/>
    <property type="molecule type" value="Genomic_DNA"/>
</dbReference>
<keyword evidence="1" id="KW-0677">Repeat</keyword>
<dbReference type="AlphaFoldDB" id="A0AAE0HWI2"/>
<evidence type="ECO:0000259" key="4">
    <source>
        <dbReference type="Pfam" id="PF25053"/>
    </source>
</evidence>
<proteinExistence type="predicted"/>
<evidence type="ECO:0000259" key="3">
    <source>
        <dbReference type="Pfam" id="PF24883"/>
    </source>
</evidence>
<name>A0AAE0HWI2_9PEZI</name>
<evidence type="ECO:0000256" key="1">
    <source>
        <dbReference type="ARBA" id="ARBA00022737"/>
    </source>
</evidence>
<dbReference type="Pfam" id="PF24883">
    <property type="entry name" value="NPHP3_N"/>
    <property type="match status" value="1"/>
</dbReference>
<evidence type="ECO:0000256" key="2">
    <source>
        <dbReference type="SAM" id="SignalP"/>
    </source>
</evidence>
<dbReference type="Gene3D" id="1.25.40.20">
    <property type="entry name" value="Ankyrin repeat-containing domain"/>
    <property type="match status" value="1"/>
</dbReference>
<dbReference type="InterPro" id="IPR027417">
    <property type="entry name" value="P-loop_NTPase"/>
</dbReference>
<feature type="domain" description="Nephrocystin 3-like N-terminal" evidence="3">
    <location>
        <begin position="260"/>
        <end position="431"/>
    </location>
</feature>
<comment type="caution">
    <text evidence="5">The sequence shown here is derived from an EMBL/GenBank/DDBJ whole genome shotgun (WGS) entry which is preliminary data.</text>
</comment>
<dbReference type="InterPro" id="IPR056884">
    <property type="entry name" value="NPHP3-like_N"/>
</dbReference>
<sequence length="1043" mass="118722">MAEFALAAGILGIIRFTLSLWDDASEVLKSGSTISKADCTRQASSLQTHCDRVKSLQDGEMELEEAERLQAMAVEIRDIAESLATQLAKCELPPGQKGWKRYRDLIPVLWHGLRIDADAQMKKLAALRNELQSEILVSMFRKTNLADLRNSQNFQRLSDDIKALIEAMFEWQGAIEKAIEKLDVSADERHREVLERLDHVALTPPTSDAADAKARQDRIKELSDRLWFDAIPRRHHAIKAAHAKTFEWIFTGQKKTQESNTTLMEWMSTGSGLYWVSGRAGCGKSSLMRFLEDDPRTISAFQEWAGERNLVLATFYFWNSERAGDPILKSLSGLCRGILYGLIQQDDKFADLLFPHHFVAGRRWDNNFPTLLDMTEAFERLLAAKELPAAVGLIIDGLDEYEATSREQMAMAEMLCHASESPHLKIVVSSRPEDAFESVFKTASKLRLHELTVGDRRTYASDTLKLRAGPRFDKIATNAEQAHLIDLVVERSEGIFLWLHLAVETLVQEIGKSMDISRLQLENIVMDIPSGDNELAQVFDHMLRKRIPLETRLLGFRLIRSLLYGYTITDQLMPWVERPRASEGSDHLITAVFLSFFEDDMTTALQRPIEPLDKDTVALRIELTSNLVRRSCAGLLEMGAPSGEDDDVAEARSLIDPEVHFIHKDVALYLHQENTSRFMDTELEPVRASLGSNLLKCIVSMLKLYFHPCSNLDTQFFIPKRMVIWQYVEGAMRIARTAEGDDGRNTELLLDEMDTVMTKHNMGGSLPANYWYNFRTFAAPESVDPLRGLHWTEFFETDPHIERDRPKPGDGHTSTFLSFTIEQSLFRYLESKLHKSGKSIIAKPGRPLLSSACGTKPHFWLLENYIRPQTVKILLEYGADPNEVYKGESCWQVALDSARHSGSSTARELEDLANIMRLLLDAGADPNAELKWTKETRLGRRNYVTETIRRTAEEQIKITFLDRNAETPHYFPRDREASGLVESKKDAEHLAQLGRELLRLLKRKRRPNLFRAPRTYKARMQLLKGRLYKVFSRKKGKEGSGPA</sequence>
<reference evidence="5" key="1">
    <citation type="journal article" date="2023" name="Mol. Phylogenet. Evol.">
        <title>Genome-scale phylogeny and comparative genomics of the fungal order Sordariales.</title>
        <authorList>
            <person name="Hensen N."/>
            <person name="Bonometti L."/>
            <person name="Westerberg I."/>
            <person name="Brannstrom I.O."/>
            <person name="Guillou S."/>
            <person name="Cros-Aarteil S."/>
            <person name="Calhoun S."/>
            <person name="Haridas S."/>
            <person name="Kuo A."/>
            <person name="Mondo S."/>
            <person name="Pangilinan J."/>
            <person name="Riley R."/>
            <person name="LaButti K."/>
            <person name="Andreopoulos B."/>
            <person name="Lipzen A."/>
            <person name="Chen C."/>
            <person name="Yan M."/>
            <person name="Daum C."/>
            <person name="Ng V."/>
            <person name="Clum A."/>
            <person name="Steindorff A."/>
            <person name="Ohm R.A."/>
            <person name="Martin F."/>
            <person name="Silar P."/>
            <person name="Natvig D.O."/>
            <person name="Lalanne C."/>
            <person name="Gautier V."/>
            <person name="Ament-Velasquez S.L."/>
            <person name="Kruys A."/>
            <person name="Hutchinson M.I."/>
            <person name="Powell A.J."/>
            <person name="Barry K."/>
            <person name="Miller A.N."/>
            <person name="Grigoriev I.V."/>
            <person name="Debuchy R."/>
            <person name="Gladieux P."/>
            <person name="Hiltunen Thoren M."/>
            <person name="Johannesson H."/>
        </authorList>
    </citation>
    <scope>NUCLEOTIDE SEQUENCE</scope>
    <source>
        <strain evidence="5">CBS 118394</strain>
    </source>
</reference>
<gene>
    <name evidence="5" type="ORF">B0H66DRAFT_504130</name>
</gene>
<keyword evidence="2" id="KW-0732">Signal</keyword>
<dbReference type="InterPro" id="IPR056693">
    <property type="entry name" value="DUF7791"/>
</dbReference>
<keyword evidence="6" id="KW-1185">Reference proteome</keyword>
<dbReference type="Pfam" id="PF25053">
    <property type="entry name" value="DUF7791"/>
    <property type="match status" value="1"/>
</dbReference>
<dbReference type="PANTHER" id="PTHR10039:SF5">
    <property type="entry name" value="NACHT DOMAIN-CONTAINING PROTEIN"/>
    <property type="match status" value="1"/>
</dbReference>
<feature type="domain" description="DUF7791" evidence="4">
    <location>
        <begin position="586"/>
        <end position="684"/>
    </location>
</feature>
<evidence type="ECO:0000313" key="5">
    <source>
        <dbReference type="EMBL" id="KAK3314212.1"/>
    </source>
</evidence>